<feature type="domain" description="DUF3298" evidence="3">
    <location>
        <begin position="247"/>
        <end position="308"/>
    </location>
</feature>
<evidence type="ECO:0000313" key="5">
    <source>
        <dbReference type="Proteomes" id="UP000191025"/>
    </source>
</evidence>
<organism evidence="4 5">
    <name type="scientific">Moraxella lacunata</name>
    <dbReference type="NCBI Taxonomy" id="477"/>
    <lineage>
        <taxon>Bacteria</taxon>
        <taxon>Pseudomonadati</taxon>
        <taxon>Pseudomonadota</taxon>
        <taxon>Gammaproteobacteria</taxon>
        <taxon>Moraxellales</taxon>
        <taxon>Moraxellaceae</taxon>
        <taxon>Moraxella</taxon>
    </lineage>
</organism>
<dbReference type="EMBL" id="MXAN01000015">
    <property type="protein sequence ID" value="OPH38452.1"/>
    <property type="molecule type" value="Genomic_DNA"/>
</dbReference>
<reference evidence="5" key="1">
    <citation type="submission" date="2017-03" db="EMBL/GenBank/DDBJ databases">
        <title>Draft genome sequence of Moraxella equi CCUG 4950T type strain.</title>
        <authorList>
            <person name="Salva-Serra F."/>
            <person name="Engstrom-Jakobsson H."/>
            <person name="Thorell K."/>
            <person name="Jaen-Luchoro D."/>
            <person name="Gonzales-Siles L."/>
            <person name="Karlsson R."/>
            <person name="Yazdan S."/>
            <person name="Boulund F."/>
            <person name="Johnning A."/>
            <person name="Engstrand L."/>
            <person name="Kristiansson E."/>
            <person name="Moore E."/>
        </authorList>
    </citation>
    <scope>NUCLEOTIDE SEQUENCE [LARGE SCALE GENOMIC DNA]</scope>
    <source>
        <strain evidence="5">CCUG 4441</strain>
    </source>
</reference>
<feature type="region of interest" description="Disordered" evidence="1">
    <location>
        <begin position="322"/>
        <end position="350"/>
    </location>
</feature>
<proteinExistence type="predicted"/>
<dbReference type="InterPro" id="IPR037126">
    <property type="entry name" value="PdaC/RsiV-like_sf"/>
</dbReference>
<evidence type="ECO:0000313" key="4">
    <source>
        <dbReference type="EMBL" id="OPH38452.1"/>
    </source>
</evidence>
<feature type="chain" id="PRO_5012641059" description="DUF3298 domain-containing protein" evidence="2">
    <location>
        <begin position="19"/>
        <end position="350"/>
    </location>
</feature>
<dbReference type="RefSeq" id="WP_079363929.1">
    <property type="nucleotide sequence ID" value="NZ_MXAN01000015.1"/>
</dbReference>
<evidence type="ECO:0000256" key="2">
    <source>
        <dbReference type="SAM" id="SignalP"/>
    </source>
</evidence>
<name>A0A1V4H0N4_MORLA</name>
<sequence length="350" mass="39630">MMKKVLVLALAVLMTACGQDETVKNNQAEYLDAQKNQVMPSGELTPSETIKALDQKLANVGKITKSEQIKFSTVAYEYELPDEMKQACNFDPKTPKDDEGFYKEGFCTSINIKLAKVEPRWIEQIVNKTITNDDNPKLLKFKQNVDEFVGEHLMFINEMKDVAKENGEPFESAPSYAWTVAPELIPAHKNLAQVAIAGDVYMGGAHGMPFMEYLMFDMDLQTQIDFSDVIVADRASDFHELAYAGFKEYLKDELQITTKKDIQEYEQTWQFEMTENVYFGKNGVVLVYQPYEMGGFAQGFVEIVVPYDKLQGIIREEYLPKQTAKTANQESVSQESVSQKAEQASQADKS</sequence>
<dbReference type="PROSITE" id="PS51257">
    <property type="entry name" value="PROKAR_LIPOPROTEIN"/>
    <property type="match status" value="1"/>
</dbReference>
<protein>
    <recommendedName>
        <fullName evidence="3">DUF3298 domain-containing protein</fullName>
    </recommendedName>
</protein>
<comment type="caution">
    <text evidence="4">The sequence shown here is derived from an EMBL/GenBank/DDBJ whole genome shotgun (WGS) entry which is preliminary data.</text>
</comment>
<feature type="compositionally biased region" description="Low complexity" evidence="1">
    <location>
        <begin position="329"/>
        <end position="350"/>
    </location>
</feature>
<dbReference type="Proteomes" id="UP000191025">
    <property type="component" value="Unassembled WGS sequence"/>
</dbReference>
<dbReference type="Gene3D" id="3.90.640.20">
    <property type="entry name" value="Heat-shock cognate protein, ATPase"/>
    <property type="match status" value="1"/>
</dbReference>
<keyword evidence="2" id="KW-0732">Signal</keyword>
<dbReference type="Pfam" id="PF11738">
    <property type="entry name" value="DUF3298"/>
    <property type="match status" value="1"/>
</dbReference>
<evidence type="ECO:0000256" key="1">
    <source>
        <dbReference type="SAM" id="MobiDB-lite"/>
    </source>
</evidence>
<dbReference type="Gene3D" id="3.30.565.40">
    <property type="entry name" value="Fervidobacterium nodosum Rt17-B1 like"/>
    <property type="match status" value="1"/>
</dbReference>
<dbReference type="InterPro" id="IPR021729">
    <property type="entry name" value="DUF3298"/>
</dbReference>
<accession>A0A1V4H0N4</accession>
<gene>
    <name evidence="4" type="ORF">B5J94_03265</name>
</gene>
<evidence type="ECO:0000259" key="3">
    <source>
        <dbReference type="Pfam" id="PF11738"/>
    </source>
</evidence>
<dbReference type="AlphaFoldDB" id="A0A1V4H0N4"/>
<feature type="signal peptide" evidence="2">
    <location>
        <begin position="1"/>
        <end position="18"/>
    </location>
</feature>